<organism evidence="11 12">
    <name type="scientific">Sinocyclocheilus grahami</name>
    <name type="common">Dianchi golden-line fish</name>
    <name type="synonym">Barbus grahami</name>
    <dbReference type="NCBI Taxonomy" id="75366"/>
    <lineage>
        <taxon>Eukaryota</taxon>
        <taxon>Metazoa</taxon>
        <taxon>Chordata</taxon>
        <taxon>Craniata</taxon>
        <taxon>Vertebrata</taxon>
        <taxon>Euteleostomi</taxon>
        <taxon>Actinopterygii</taxon>
        <taxon>Neopterygii</taxon>
        <taxon>Teleostei</taxon>
        <taxon>Ostariophysi</taxon>
        <taxon>Cypriniformes</taxon>
        <taxon>Cyprinidae</taxon>
        <taxon>Cyprininae</taxon>
        <taxon>Sinocyclocheilus</taxon>
    </lineage>
</organism>
<dbReference type="GO" id="GO:0009062">
    <property type="term" value="P:fatty acid catabolic process"/>
    <property type="evidence" value="ECO:0007669"/>
    <property type="project" value="InterPro"/>
</dbReference>
<evidence type="ECO:0000256" key="6">
    <source>
        <dbReference type="ARBA" id="ARBA00026221"/>
    </source>
</evidence>
<evidence type="ECO:0000313" key="12">
    <source>
        <dbReference type="Proteomes" id="UP000472262"/>
    </source>
</evidence>
<evidence type="ECO:0000313" key="11">
    <source>
        <dbReference type="Ensembl" id="ENSSGRP00000011347.1"/>
    </source>
</evidence>
<dbReference type="EC" id="1.3.1.124" evidence="5"/>
<evidence type="ECO:0000256" key="4">
    <source>
        <dbReference type="ARBA" id="ARBA00025939"/>
    </source>
</evidence>
<comment type="catalytic activity">
    <reaction evidence="8">
        <text>a (2E,4E)-dienoyl-CoA + NADPH + H(+) = a 4,5-saturated-(3E)-enoyl-CoA + NADP(+)</text>
        <dbReference type="Rhea" id="RHEA:45912"/>
        <dbReference type="ChEBI" id="CHEBI:15378"/>
        <dbReference type="ChEBI" id="CHEBI:57783"/>
        <dbReference type="ChEBI" id="CHEBI:58349"/>
        <dbReference type="ChEBI" id="CHEBI:85101"/>
        <dbReference type="ChEBI" id="CHEBI:85493"/>
        <dbReference type="EC" id="1.3.1.124"/>
    </reaction>
</comment>
<dbReference type="InterPro" id="IPR036291">
    <property type="entry name" value="NAD(P)-bd_dom_sf"/>
</dbReference>
<evidence type="ECO:0000256" key="10">
    <source>
        <dbReference type="ARBA" id="ARBA00048631"/>
    </source>
</evidence>
<dbReference type="PANTHER" id="PTHR43296">
    <property type="entry name" value="PEROXISOMAL 2,4-DIENOYL-COA REDUCTASE"/>
    <property type="match status" value="1"/>
</dbReference>
<proteinExistence type="inferred from homology"/>
<reference evidence="11" key="1">
    <citation type="submission" date="2025-08" db="UniProtKB">
        <authorList>
            <consortium name="Ensembl"/>
        </authorList>
    </citation>
    <scope>IDENTIFICATION</scope>
</reference>
<evidence type="ECO:0000256" key="2">
    <source>
        <dbReference type="ARBA" id="ARBA00023002"/>
    </source>
</evidence>
<evidence type="ECO:0000256" key="3">
    <source>
        <dbReference type="ARBA" id="ARBA00025787"/>
    </source>
</evidence>
<gene>
    <name evidence="11" type="primary">decr2</name>
</gene>
<keyword evidence="2" id="KW-0560">Oxidoreductase</keyword>
<comment type="subunit">
    <text evidence="4">Monomer, dimer and oligomer.</text>
</comment>
<dbReference type="AlphaFoldDB" id="A0A672KLH5"/>
<accession>A0A672KLH5</accession>
<name>A0A672KLH5_SINGR</name>
<evidence type="ECO:0000256" key="8">
    <source>
        <dbReference type="ARBA" id="ARBA00048009"/>
    </source>
</evidence>
<evidence type="ECO:0000256" key="5">
    <source>
        <dbReference type="ARBA" id="ARBA00026117"/>
    </source>
</evidence>
<comment type="catalytic activity">
    <reaction evidence="9">
        <text>a (2E,4Z)-dienoyl-CoA + NADPH + H(+) = a 4,5-saturated-(3E)-enoyl-CoA + NADP(+)</text>
        <dbReference type="Rhea" id="RHEA:61892"/>
        <dbReference type="ChEBI" id="CHEBI:15378"/>
        <dbReference type="ChEBI" id="CHEBI:57783"/>
        <dbReference type="ChEBI" id="CHEBI:58349"/>
        <dbReference type="ChEBI" id="CHEBI:85099"/>
        <dbReference type="ChEBI" id="CHEBI:85493"/>
        <dbReference type="EC" id="1.3.1.124"/>
    </reaction>
</comment>
<dbReference type="GO" id="GO:0008670">
    <property type="term" value="F:2,4-dienoyl-CoA reductase (NADPH) activity"/>
    <property type="evidence" value="ECO:0007669"/>
    <property type="project" value="InterPro"/>
</dbReference>
<dbReference type="Pfam" id="PF00106">
    <property type="entry name" value="adh_short"/>
    <property type="match status" value="1"/>
</dbReference>
<reference evidence="11" key="2">
    <citation type="submission" date="2025-09" db="UniProtKB">
        <authorList>
            <consortium name="Ensembl"/>
        </authorList>
    </citation>
    <scope>IDENTIFICATION</scope>
</reference>
<dbReference type="GO" id="GO:0005777">
    <property type="term" value="C:peroxisome"/>
    <property type="evidence" value="ECO:0007669"/>
    <property type="project" value="TreeGrafter"/>
</dbReference>
<keyword evidence="12" id="KW-1185">Reference proteome</keyword>
<keyword evidence="1" id="KW-0521">NADP</keyword>
<evidence type="ECO:0000256" key="7">
    <source>
        <dbReference type="ARBA" id="ARBA00030890"/>
    </source>
</evidence>
<comment type="catalytic activity">
    <reaction evidence="10">
        <text>(2E,4Z,7Z,10Z,13Z,16Z,19Z)-docosaheptaenoyl-CoA + NADPH + H(+) = (3E,7Z,10Z,13Z,16Z,19Z)-docosahexaenoyl-CoA + NADP(+)</text>
        <dbReference type="Rhea" id="RHEA:44920"/>
        <dbReference type="ChEBI" id="CHEBI:15378"/>
        <dbReference type="ChEBI" id="CHEBI:57783"/>
        <dbReference type="ChEBI" id="CHEBI:58349"/>
        <dbReference type="ChEBI" id="CHEBI:77559"/>
        <dbReference type="ChEBI" id="CHEBI:84791"/>
    </reaction>
</comment>
<evidence type="ECO:0000256" key="9">
    <source>
        <dbReference type="ARBA" id="ARBA00048340"/>
    </source>
</evidence>
<comment type="similarity">
    <text evidence="3">Belongs to the short-chain dehydrogenases/reductases (SDR) family. 2,4-dienoyl-CoA reductase subfamily.</text>
</comment>
<dbReference type="PRINTS" id="PR00081">
    <property type="entry name" value="GDHRDH"/>
</dbReference>
<dbReference type="InParanoid" id="A0A672KLH5"/>
<dbReference type="Ensembl" id="ENSSGRT00000012306.1">
    <property type="protein sequence ID" value="ENSSGRP00000011347.1"/>
    <property type="gene ID" value="ENSSGRG00000007411.1"/>
</dbReference>
<protein>
    <recommendedName>
        <fullName evidence="6">Peroxisomal 2,4-dienoyl-CoA reductase [(3E)-enoyl-CoA-producing]</fullName>
        <ecNumber evidence="5">1.3.1.124</ecNumber>
    </recommendedName>
    <alternativeName>
        <fullName evidence="7">2,4-dienoyl-CoA reductase 2</fullName>
    </alternativeName>
</protein>
<evidence type="ECO:0000256" key="1">
    <source>
        <dbReference type="ARBA" id="ARBA00022857"/>
    </source>
</evidence>
<dbReference type="Proteomes" id="UP000472262">
    <property type="component" value="Unassembled WGS sequence"/>
</dbReference>
<dbReference type="PANTHER" id="PTHR43296:SF2">
    <property type="entry name" value="PEROXISOMAL 2,4-DIENOYL-COA REDUCTASE [(3E)-ENOYL-COA-PRODUCING]"/>
    <property type="match status" value="1"/>
</dbReference>
<sequence>MHAFLSLFQVTDDHFKGLLTYLEGLRGASRGITLQKAEAIVRWEGQGEEEDTADAEKKKQRAKLFSFFILNFNCFSLHMHAFLSLFQVTDDHFKGLLTYLKGLRGASRGITLQKAEAIVHGCDMVIASRNLEKLSEAAKKLSSTTGRQCLAIAIDVRQPETISAAMDEALKTFGRVDILINNAAGNFLCPATSLSFNAFKTVMEIDTMGTFNTSKVIYDKWFKDHGGSIVNISATLGYRGQALQVHAGSAKAANG</sequence>
<dbReference type="InterPro" id="IPR045017">
    <property type="entry name" value="DECR2-like"/>
</dbReference>
<dbReference type="Gene3D" id="3.40.50.720">
    <property type="entry name" value="NAD(P)-binding Rossmann-like Domain"/>
    <property type="match status" value="1"/>
</dbReference>
<dbReference type="SUPFAM" id="SSF51735">
    <property type="entry name" value="NAD(P)-binding Rossmann-fold domains"/>
    <property type="match status" value="1"/>
</dbReference>
<dbReference type="InterPro" id="IPR002347">
    <property type="entry name" value="SDR_fam"/>
</dbReference>